<dbReference type="EMBL" id="NBSH01000017">
    <property type="protein sequence ID" value="ORX33762.1"/>
    <property type="molecule type" value="Genomic_DNA"/>
</dbReference>
<feature type="region of interest" description="Disordered" evidence="1">
    <location>
        <begin position="342"/>
        <end position="365"/>
    </location>
</feature>
<dbReference type="AlphaFoldDB" id="A0A1Y1U6Z0"/>
<dbReference type="GeneID" id="33560521"/>
<sequence>MLFLEFLPTITSVRTAKSQRRSLEAVVRRRLKDIATEWTESLQDSVQAINDESEDYQASIASLKLSFNAWMTYPAVRQLADYCTDHAGTWDGKSDIQITGQPSEEIEASECHAYTLTMSVTSRRGDTEHVLHLPVTMEDQPDSGWRFKIDKDKVKFRCINHMTNMSQFHGSPQLPPQEFSTLKSRVESLLRSAADTIETSTEQPLIAEGGLDAESIRSLIWSLGSWTRSRDIPTRFCLEYQSHGGTLIGNPSIKLSWVWDQPRESPGSSLLRFGLGVESDYNEFLRVLSVPVNGMQDRAGWEFRIPHKDDFDQDRSDQDEEGKRVGWVYFPRGTSFTQAMEAFRTGNSSGNGGLGGRSEGGTNPD</sequence>
<evidence type="ECO:0000313" key="3">
    <source>
        <dbReference type="Proteomes" id="UP000193218"/>
    </source>
</evidence>
<organism evidence="2 3">
    <name type="scientific">Kockovaella imperatae</name>
    <dbReference type="NCBI Taxonomy" id="4999"/>
    <lineage>
        <taxon>Eukaryota</taxon>
        <taxon>Fungi</taxon>
        <taxon>Dikarya</taxon>
        <taxon>Basidiomycota</taxon>
        <taxon>Agaricomycotina</taxon>
        <taxon>Tremellomycetes</taxon>
        <taxon>Tremellales</taxon>
        <taxon>Cuniculitremaceae</taxon>
        <taxon>Kockovaella</taxon>
    </lineage>
</organism>
<comment type="caution">
    <text evidence="2">The sequence shown here is derived from an EMBL/GenBank/DDBJ whole genome shotgun (WGS) entry which is preliminary data.</text>
</comment>
<proteinExistence type="predicted"/>
<protein>
    <submittedName>
        <fullName evidence="2">Uncharacterized protein</fullName>
    </submittedName>
</protein>
<gene>
    <name evidence="2" type="ORF">BD324DRAFT_653814</name>
</gene>
<accession>A0A1Y1U6Z0</accession>
<dbReference type="InParanoid" id="A0A1Y1U6Z0"/>
<reference evidence="2 3" key="1">
    <citation type="submission" date="2017-03" db="EMBL/GenBank/DDBJ databases">
        <title>Widespread Adenine N6-methylation of Active Genes in Fungi.</title>
        <authorList>
            <consortium name="DOE Joint Genome Institute"/>
            <person name="Mondo S.J."/>
            <person name="Dannebaum R.O."/>
            <person name="Kuo R.C."/>
            <person name="Louie K.B."/>
            <person name="Bewick A.J."/>
            <person name="Labutti K."/>
            <person name="Haridas S."/>
            <person name="Kuo A."/>
            <person name="Salamov A."/>
            <person name="Ahrendt S.R."/>
            <person name="Lau R."/>
            <person name="Bowen B.P."/>
            <person name="Lipzen A."/>
            <person name="Sullivan W."/>
            <person name="Andreopoulos W.B."/>
            <person name="Clum A."/>
            <person name="Lindquist E."/>
            <person name="Daum C."/>
            <person name="Northen T.R."/>
            <person name="Ramamoorthy G."/>
            <person name="Schmitz R.J."/>
            <person name="Gryganskyi A."/>
            <person name="Culley D."/>
            <person name="Magnuson J."/>
            <person name="James T.Y."/>
            <person name="O'Malley M.A."/>
            <person name="Stajich J.E."/>
            <person name="Spatafora J.W."/>
            <person name="Visel A."/>
            <person name="Grigoriev I.V."/>
        </authorList>
    </citation>
    <scope>NUCLEOTIDE SEQUENCE [LARGE SCALE GENOMIC DNA]</scope>
    <source>
        <strain evidence="2 3">NRRL Y-17943</strain>
    </source>
</reference>
<feature type="compositionally biased region" description="Gly residues" evidence="1">
    <location>
        <begin position="349"/>
        <end position="359"/>
    </location>
</feature>
<dbReference type="Proteomes" id="UP000193218">
    <property type="component" value="Unassembled WGS sequence"/>
</dbReference>
<dbReference type="RefSeq" id="XP_021868061.1">
    <property type="nucleotide sequence ID" value="XM_022018712.1"/>
</dbReference>
<evidence type="ECO:0000313" key="2">
    <source>
        <dbReference type="EMBL" id="ORX33762.1"/>
    </source>
</evidence>
<evidence type="ECO:0000256" key="1">
    <source>
        <dbReference type="SAM" id="MobiDB-lite"/>
    </source>
</evidence>
<keyword evidence="3" id="KW-1185">Reference proteome</keyword>
<name>A0A1Y1U6Z0_9TREE</name>